<evidence type="ECO:0000256" key="1">
    <source>
        <dbReference type="SAM" id="MobiDB-lite"/>
    </source>
</evidence>
<proteinExistence type="predicted"/>
<evidence type="ECO:0000313" key="2">
    <source>
        <dbReference type="EMBL" id="VCW98507.1"/>
    </source>
</evidence>
<comment type="caution">
    <text evidence="2">The sequence shown here is derived from an EMBL/GenBank/DDBJ whole genome shotgun (WGS) entry which is preliminary data.</text>
</comment>
<reference evidence="2 3" key="1">
    <citation type="submission" date="2018-10" db="EMBL/GenBank/DDBJ databases">
        <authorList>
            <person name="Ekblom R."/>
            <person name="Jareborg N."/>
        </authorList>
    </citation>
    <scope>NUCLEOTIDE SEQUENCE [LARGE SCALE GENOMIC DNA]</scope>
    <source>
        <tissue evidence="2">Muscle</tissue>
    </source>
</reference>
<dbReference type="EMBL" id="CYRY02025824">
    <property type="protein sequence ID" value="VCW98507.1"/>
    <property type="molecule type" value="Genomic_DNA"/>
</dbReference>
<gene>
    <name evidence="2" type="ORF">BN2614_LOCUS1</name>
</gene>
<sequence>MLGLKMLWLPAKRQQHPVPPHQKGDSASRPCNDQTLAGHPWRYVFWLLCHSGNSCWVHSDPHRH</sequence>
<name>A0A9X9Q2T8_GULGU</name>
<organism evidence="2 3">
    <name type="scientific">Gulo gulo</name>
    <name type="common">Wolverine</name>
    <name type="synonym">Gluton</name>
    <dbReference type="NCBI Taxonomy" id="48420"/>
    <lineage>
        <taxon>Eukaryota</taxon>
        <taxon>Metazoa</taxon>
        <taxon>Chordata</taxon>
        <taxon>Craniata</taxon>
        <taxon>Vertebrata</taxon>
        <taxon>Euteleostomi</taxon>
        <taxon>Mammalia</taxon>
        <taxon>Eutheria</taxon>
        <taxon>Laurasiatheria</taxon>
        <taxon>Carnivora</taxon>
        <taxon>Caniformia</taxon>
        <taxon>Musteloidea</taxon>
        <taxon>Mustelidae</taxon>
        <taxon>Guloninae</taxon>
        <taxon>Gulo</taxon>
    </lineage>
</organism>
<dbReference type="Proteomes" id="UP000269945">
    <property type="component" value="Unassembled WGS sequence"/>
</dbReference>
<protein>
    <submittedName>
        <fullName evidence="2">Uncharacterized protein</fullName>
    </submittedName>
</protein>
<keyword evidence="3" id="KW-1185">Reference proteome</keyword>
<dbReference type="AlphaFoldDB" id="A0A9X9Q2T8"/>
<feature type="region of interest" description="Disordered" evidence="1">
    <location>
        <begin position="1"/>
        <end position="31"/>
    </location>
</feature>
<accession>A0A9X9Q2T8</accession>
<evidence type="ECO:0000313" key="3">
    <source>
        <dbReference type="Proteomes" id="UP000269945"/>
    </source>
</evidence>